<dbReference type="InterPro" id="IPR025941">
    <property type="entry name" value="Vps8_central_dom"/>
</dbReference>
<dbReference type="Pfam" id="PF12816">
    <property type="entry name" value="TPR_Vps8"/>
    <property type="match status" value="1"/>
</dbReference>
<feature type="domain" description="RING-type" evidence="10">
    <location>
        <begin position="1665"/>
        <end position="1718"/>
    </location>
</feature>
<dbReference type="PROSITE" id="PS50082">
    <property type="entry name" value="WD_REPEATS_2"/>
    <property type="match status" value="1"/>
</dbReference>
<dbReference type="InterPro" id="IPR036322">
    <property type="entry name" value="WD40_repeat_dom_sf"/>
</dbReference>
<dbReference type="InterPro" id="IPR045111">
    <property type="entry name" value="Vps41/Vps8"/>
</dbReference>
<feature type="compositionally biased region" description="Low complexity" evidence="9">
    <location>
        <begin position="90"/>
        <end position="100"/>
    </location>
</feature>
<feature type="compositionally biased region" description="Low complexity" evidence="9">
    <location>
        <begin position="1702"/>
        <end position="1713"/>
    </location>
</feature>
<organism evidence="11 12">
    <name type="scientific">Camelina sativa</name>
    <name type="common">False flax</name>
    <name type="synonym">Myagrum sativum</name>
    <dbReference type="NCBI Taxonomy" id="90675"/>
    <lineage>
        <taxon>Eukaryota</taxon>
        <taxon>Viridiplantae</taxon>
        <taxon>Streptophyta</taxon>
        <taxon>Embryophyta</taxon>
        <taxon>Tracheophyta</taxon>
        <taxon>Spermatophyta</taxon>
        <taxon>Magnoliopsida</taxon>
        <taxon>eudicotyledons</taxon>
        <taxon>Gunneridae</taxon>
        <taxon>Pentapetalae</taxon>
        <taxon>rosids</taxon>
        <taxon>malvids</taxon>
        <taxon>Brassicales</taxon>
        <taxon>Brassicaceae</taxon>
        <taxon>Camelineae</taxon>
        <taxon>Camelina</taxon>
    </lineage>
</organism>
<evidence type="ECO:0000313" key="11">
    <source>
        <dbReference type="Proteomes" id="UP000694864"/>
    </source>
</evidence>
<dbReference type="InterPro" id="IPR015943">
    <property type="entry name" value="WD40/YVTN_repeat-like_dom_sf"/>
</dbReference>
<reference evidence="12" key="2">
    <citation type="submission" date="2025-08" db="UniProtKB">
        <authorList>
            <consortium name="RefSeq"/>
        </authorList>
    </citation>
    <scope>IDENTIFICATION</scope>
    <source>
        <tissue evidence="12">Leaf</tissue>
    </source>
</reference>
<keyword evidence="4" id="KW-0677">Repeat</keyword>
<feature type="compositionally biased region" description="Low complexity" evidence="9">
    <location>
        <begin position="18"/>
        <end position="29"/>
    </location>
</feature>
<dbReference type="GeneID" id="104737643"/>
<dbReference type="Pfam" id="PF23556">
    <property type="entry name" value="TPR_Vps41"/>
    <property type="match status" value="1"/>
</dbReference>
<keyword evidence="2" id="KW-0813">Transport</keyword>
<gene>
    <name evidence="12" type="primary">LOC104737643</name>
</gene>
<keyword evidence="6" id="KW-0479">Metal-binding</keyword>
<keyword evidence="6" id="KW-0862">Zinc</keyword>
<evidence type="ECO:0000313" key="12">
    <source>
        <dbReference type="RefSeq" id="XP_019090557.1"/>
    </source>
</evidence>
<evidence type="ECO:0000256" key="9">
    <source>
        <dbReference type="SAM" id="MobiDB-lite"/>
    </source>
</evidence>
<keyword evidence="3 7" id="KW-0853">WD repeat</keyword>
<evidence type="ECO:0000256" key="4">
    <source>
        <dbReference type="ARBA" id="ARBA00022737"/>
    </source>
</evidence>
<evidence type="ECO:0000256" key="6">
    <source>
        <dbReference type="PROSITE-ProRule" id="PRU00175"/>
    </source>
</evidence>
<keyword evidence="5" id="KW-0653">Protein transport</keyword>
<dbReference type="Proteomes" id="UP000694864">
    <property type="component" value="Chromosome 13"/>
</dbReference>
<accession>A0ABM1QUW9</accession>
<sequence>MFMKKSNMELDLDSFLVSDSDSDLDSSSVPHRTVDEILNASSSSSPSPSPPSSPPSIIRPKQNDPTRRRRRLSEALTNVPVVRPESNLNPPTRRSTSSSSLRQVPLPSLFAGVRSNVKPGAALAAAVAASRLVPTPHAAIIKSRRANSASSELLQQEEVSSSNGDSVVAGSAASVDSGVAVVASQENEAKVMEVQASDVTESLVDARDSEAYSKPDLVTAAESEIAAVDDTMLVASLVVESLESQRFNDSDGKCYDTKVSNVEDSSVGDVESDQSDIIIIPDSKAEGIDAFIPDDGSSISGISELVEERIVELEKERMSKGEKSKSPSFRKQLVLAEEFEKKQAYTGLHWEEGAAAQPMRLEGVKVLAVHFSFVAVGTSKGVILVIPSKYSSDTADQMESKMIWLGLQGERSQSPVTSVCFNQIGSLLLAGYGDGHVTVWDVQRASVAKLITEHTAPVVYAFFLGRDSQGSRQFKVITSDTKGVVFKHTFSWALLLNMYTVKSQCLLDGQKNGTVLSASALPDENFGSSLASSKGGNSAVPSSSISSMMGGVVGVDSTWKLFNEDSTSVEEGVVIFVTYQTGLVVKLIPNLEVYAQLPRPEGVREGSMPYTAWKCSTGNSSKEAEDRVSFLVIAWDRRVQVAKLVKSDLKEYAKWSLDSPAIGVVWLDDQLLVIPTVSGHLYLFTRDGVVIHQTNFSVAGSSGNDLISYHTYFTNVFGNPEKAYQNSVGVRGASVYILGTAHLIISRLLPWKERVDVLRRGGDWMGAFNMAMSLFNGQAHGVVDLPKTVDAIREAIAPSLAELLLSYVDEVFSYISIAFSNQIEKNGVTHEQSSGTNNVNLEIEEQYNRVGGVAVEFCVHINRMDLLFDEIFSRFVAVQQRDTFLELLEPYILRDMLGSLPPEIMQALVEHYSRKGWLQRIEQCVLHMDISSLDFNQVVRICREHGLYGALLYLFNKGLDDFRSPLEELLIVLRNSEKQRATAIGYRMLVYLKYCFLGLAFPPGHGTLNPTRLPSLRTELIQFLLEKSNTQNSSTCVTSRWIYLNLYHLLEMDTEATLDVLRYAFVEKEMVNHEGHLLESGEVSLESKTDDSLPEVNNNILIQNLIDALVHVFDGDLSQADESGDPNDSESDKIWPSKEDSSLLYEFVAFYAARGKVSIPKSVLAQILDYLTSDHIHPTYNVSSKLRETQLLNLLKAVPETDWDVAYVSHLCEKSHFYQVCGYIHIIGRRYVAALDSYMKEADEPIHSFCYVNNMLSRLSGDEFTTFQSAIICRIPELIELNRQGTFFLIIDNLKDNITRIQEQLHSHPRSLFLYLKTVIEVHLSGSLDFSRLKKYEAADNSGENIRRDIPKEAEIYLEELNGFPKFIQDNPVNVTDDMIELYLELLCKYEPKSVLRFLETFDSYRVEHCLRLCQEYGIVDAAAFLLERVGDAASALSLTLSGLNEKYVELENAVDYLITQMKLSACEGASLELFSSALELKEVHGIQGVLQACVGLCQRNTPRLNPEESEILWFRFLDTFCEPLMDSYREPRNTDEINKGPLDVKPLELNVNESDVAIKWRIPGSDTAGTHILRKLISQFIKEIVEGMIGYVRLPTIMTKLLSDNGTQEFGDFKLTILGMLGTYGFERRILDTAKSLIEDDTFYSMNLLKKGASHGYAPRSLLCCICSCPLTKTFTALRVRVFNCGHATHLQCEPSENETSSSSSSVHVSSSGCPVCMTKKTSKSSSKGKSFYLDYGLISTVSSNAGSAQRASPYLHENEMSNHSHNQQISRFEILTNLQKDQRLVQIESLPRLRLAPPAVYHEKVSRFSGFTPGESSSGKGTKPVKTEQGKKLKGKRSIFGSRFALGKDKTSRM</sequence>
<dbReference type="InterPro" id="IPR019775">
    <property type="entry name" value="WD40_repeat_CS"/>
</dbReference>
<keyword evidence="6" id="KW-0863">Zinc-finger</keyword>
<protein>
    <submittedName>
        <fullName evidence="12">Vacuolar protein sorting-associated protein 8 homolog isoform X4</fullName>
    </submittedName>
</protein>
<feature type="repeat" description="WD" evidence="7">
    <location>
        <begin position="409"/>
        <end position="450"/>
    </location>
</feature>
<name>A0ABM1QUW9_CAMSA</name>
<evidence type="ECO:0000256" key="8">
    <source>
        <dbReference type="PROSITE-ProRule" id="PRU01006"/>
    </source>
</evidence>
<evidence type="ECO:0000256" key="7">
    <source>
        <dbReference type="PROSITE-ProRule" id="PRU00221"/>
    </source>
</evidence>
<evidence type="ECO:0000256" key="3">
    <source>
        <dbReference type="ARBA" id="ARBA00022574"/>
    </source>
</evidence>
<dbReference type="PROSITE" id="PS00678">
    <property type="entry name" value="WD_REPEATS_1"/>
    <property type="match status" value="1"/>
</dbReference>
<dbReference type="PANTHER" id="PTHR12616">
    <property type="entry name" value="VACUOLAR PROTEIN SORTING VPS41"/>
    <property type="match status" value="1"/>
</dbReference>
<dbReference type="PROSITE" id="PS50089">
    <property type="entry name" value="ZF_RING_2"/>
    <property type="match status" value="1"/>
</dbReference>
<dbReference type="RefSeq" id="XP_019090557.1">
    <property type="nucleotide sequence ID" value="XM_019235012.1"/>
</dbReference>
<evidence type="ECO:0000256" key="5">
    <source>
        <dbReference type="ARBA" id="ARBA00022927"/>
    </source>
</evidence>
<dbReference type="Pfam" id="PF23410">
    <property type="entry name" value="Beta-prop_VPS8"/>
    <property type="match status" value="1"/>
</dbReference>
<feature type="repeat" description="CHCR" evidence="8">
    <location>
        <begin position="1330"/>
        <end position="1483"/>
    </location>
</feature>
<keyword evidence="11" id="KW-1185">Reference proteome</keyword>
<feature type="region of interest" description="Disordered" evidence="9">
    <location>
        <begin position="1812"/>
        <end position="1856"/>
    </location>
</feature>
<reference evidence="11" key="1">
    <citation type="journal article" date="2014" name="Nat. Commun.">
        <title>The emerging biofuel crop Camelina sativa retains a highly undifferentiated hexaploid genome structure.</title>
        <authorList>
            <person name="Kagale S."/>
            <person name="Koh C."/>
            <person name="Nixon J."/>
            <person name="Bollina V."/>
            <person name="Clarke W.E."/>
            <person name="Tuteja R."/>
            <person name="Spillane C."/>
            <person name="Robinson S.J."/>
            <person name="Links M.G."/>
            <person name="Clarke C."/>
            <person name="Higgins E.E."/>
            <person name="Huebert T."/>
            <person name="Sharpe A.G."/>
            <person name="Parkin I.A."/>
        </authorList>
    </citation>
    <scope>NUCLEOTIDE SEQUENCE [LARGE SCALE GENOMIC DNA]</scope>
    <source>
        <strain evidence="11">cv. DH55</strain>
    </source>
</reference>
<dbReference type="SMART" id="SM00320">
    <property type="entry name" value="WD40"/>
    <property type="match status" value="1"/>
</dbReference>
<evidence type="ECO:0000259" key="10">
    <source>
        <dbReference type="PROSITE" id="PS50089"/>
    </source>
</evidence>
<dbReference type="InterPro" id="IPR001841">
    <property type="entry name" value="Znf_RING"/>
</dbReference>
<dbReference type="InterPro" id="IPR001680">
    <property type="entry name" value="WD40_rpt"/>
</dbReference>
<dbReference type="SUPFAM" id="SSF50978">
    <property type="entry name" value="WD40 repeat-like"/>
    <property type="match status" value="1"/>
</dbReference>
<dbReference type="InterPro" id="IPR000547">
    <property type="entry name" value="Clathrin_H-chain/VPS_repeat"/>
</dbReference>
<comment type="similarity">
    <text evidence="1">Belongs to the VPS8 family.</text>
</comment>
<dbReference type="Gene3D" id="2.130.10.10">
    <property type="entry name" value="YVTN repeat-like/Quinoprotein amine dehydrogenase"/>
    <property type="match status" value="1"/>
</dbReference>
<dbReference type="PANTHER" id="PTHR12616:SF8">
    <property type="entry name" value="VACUOLAR PROTEIN SORTING-ASSOCIATED PROTEIN 8 HOMOLOG"/>
    <property type="match status" value="1"/>
</dbReference>
<feature type="region of interest" description="Disordered" evidence="9">
    <location>
        <begin position="1694"/>
        <end position="1716"/>
    </location>
</feature>
<dbReference type="PROSITE" id="PS50236">
    <property type="entry name" value="CHCR"/>
    <property type="match status" value="1"/>
</dbReference>
<proteinExistence type="inferred from homology"/>
<evidence type="ECO:0000256" key="2">
    <source>
        <dbReference type="ARBA" id="ARBA00022448"/>
    </source>
</evidence>
<evidence type="ECO:0000256" key="1">
    <source>
        <dbReference type="ARBA" id="ARBA00009422"/>
    </source>
</evidence>
<feature type="region of interest" description="Disordered" evidence="9">
    <location>
        <begin position="18"/>
        <end position="102"/>
    </location>
</feature>